<comment type="similarity">
    <text evidence="1">Belongs to the sigma-70 factor family. ECF subfamily.</text>
</comment>
<dbReference type="NCBIfam" id="TIGR02937">
    <property type="entry name" value="sigma70-ECF"/>
    <property type="match status" value="1"/>
</dbReference>
<dbReference type="InterPro" id="IPR013324">
    <property type="entry name" value="RNA_pol_sigma_r3/r4-like"/>
</dbReference>
<dbReference type="AlphaFoldDB" id="A0A0J1IJD1"/>
<dbReference type="NCBIfam" id="TIGR02950">
    <property type="entry name" value="SigM_subfam"/>
    <property type="match status" value="1"/>
</dbReference>
<gene>
    <name evidence="8" type="ORF">ABW02_13340</name>
</gene>
<dbReference type="InterPro" id="IPR014284">
    <property type="entry name" value="RNA_pol_sigma-70_dom"/>
</dbReference>
<dbReference type="GO" id="GO:0003677">
    <property type="term" value="F:DNA binding"/>
    <property type="evidence" value="ECO:0007669"/>
    <property type="project" value="UniProtKB-KW"/>
</dbReference>
<dbReference type="InterPro" id="IPR014296">
    <property type="entry name" value="RNA_pol_sigma-M_bacilli"/>
</dbReference>
<evidence type="ECO:0000313" key="9">
    <source>
        <dbReference type="Proteomes" id="UP000036045"/>
    </source>
</evidence>
<comment type="caution">
    <text evidence="8">The sequence shown here is derived from an EMBL/GenBank/DDBJ whole genome shotgun (WGS) entry which is preliminary data.</text>
</comment>
<dbReference type="Gene3D" id="1.10.1740.10">
    <property type="match status" value="1"/>
</dbReference>
<keyword evidence="9" id="KW-1185">Reference proteome</keyword>
<name>A0A0J1IJD1_NIACI</name>
<dbReference type="GeneID" id="56351787"/>
<dbReference type="EMBL" id="LDPH01000011">
    <property type="protein sequence ID" value="KLV26056.1"/>
    <property type="molecule type" value="Genomic_DNA"/>
</dbReference>
<dbReference type="InterPro" id="IPR013325">
    <property type="entry name" value="RNA_pol_sigma_r2"/>
</dbReference>
<reference evidence="8 9" key="1">
    <citation type="submission" date="2015-05" db="EMBL/GenBank/DDBJ databases">
        <title>Whole genome sequence and identification of bacterial endophytes from Costus igneus.</title>
        <authorList>
            <person name="Lee Y.P."/>
            <person name="Gan H.M."/>
            <person name="Eng W."/>
            <person name="Wheatley M.S."/>
            <person name="Caraballo A."/>
            <person name="Polter S."/>
            <person name="Savka M.A."/>
            <person name="Hudson A.O."/>
        </authorList>
    </citation>
    <scope>NUCLEOTIDE SEQUENCE [LARGE SCALE GENOMIC DNA]</scope>
    <source>
        <strain evidence="8 9">RIT379</strain>
    </source>
</reference>
<keyword evidence="3" id="KW-0731">Sigma factor</keyword>
<dbReference type="SUPFAM" id="SSF88659">
    <property type="entry name" value="Sigma3 and sigma4 domains of RNA polymerase sigma factors"/>
    <property type="match status" value="1"/>
</dbReference>
<dbReference type="GO" id="GO:0006352">
    <property type="term" value="P:DNA-templated transcription initiation"/>
    <property type="evidence" value="ECO:0007669"/>
    <property type="project" value="InterPro"/>
</dbReference>
<dbReference type="PANTHER" id="PTHR43133:SF52">
    <property type="entry name" value="ECF RNA POLYMERASE SIGMA FACTOR SIGL"/>
    <property type="match status" value="1"/>
</dbReference>
<dbReference type="OrthoDB" id="9795666at2"/>
<evidence type="ECO:0000256" key="4">
    <source>
        <dbReference type="ARBA" id="ARBA00023125"/>
    </source>
</evidence>
<proteinExistence type="inferred from homology"/>
<dbReference type="Gene3D" id="1.10.10.10">
    <property type="entry name" value="Winged helix-like DNA-binding domain superfamily/Winged helix DNA-binding domain"/>
    <property type="match status" value="1"/>
</dbReference>
<dbReference type="CDD" id="cd06171">
    <property type="entry name" value="Sigma70_r4"/>
    <property type="match status" value="1"/>
</dbReference>
<dbReference type="RefSeq" id="WP_047942678.1">
    <property type="nucleotide sequence ID" value="NZ_CP053989.1"/>
</dbReference>
<feature type="domain" description="RNA polymerase sigma-70 region 2" evidence="6">
    <location>
        <begin position="8"/>
        <end position="74"/>
    </location>
</feature>
<feature type="domain" description="RNA polymerase sigma factor 70 region 4 type 2" evidence="7">
    <location>
        <begin position="104"/>
        <end position="155"/>
    </location>
</feature>
<keyword evidence="2" id="KW-0805">Transcription regulation</keyword>
<dbReference type="InterPro" id="IPR007627">
    <property type="entry name" value="RNA_pol_sigma70_r2"/>
</dbReference>
<evidence type="ECO:0000259" key="6">
    <source>
        <dbReference type="Pfam" id="PF04542"/>
    </source>
</evidence>
<evidence type="ECO:0000256" key="2">
    <source>
        <dbReference type="ARBA" id="ARBA00023015"/>
    </source>
</evidence>
<dbReference type="PATRIC" id="fig|1397.4.peg.798"/>
<keyword evidence="5" id="KW-0804">Transcription</keyword>
<sequence length="165" mass="19840">MKDSIDSIYQTYFNDIYYFLLSLCHNHHSAEDLVQETFFRAHLYLETFQGKNVKAWLFTVAYHVFIDQFRKNKRLVVKENDFFQEKMDNAQRTEETVLLKEEIQRVINMLKVLPEKQRMAVLLADFQELTTEEGAMVMNISPTYFKVLLFRGRQTIRQRGKQIRE</sequence>
<dbReference type="Proteomes" id="UP000036045">
    <property type="component" value="Unassembled WGS sequence"/>
</dbReference>
<organism evidence="8 9">
    <name type="scientific">Niallia circulans</name>
    <name type="common">Bacillus circulans</name>
    <dbReference type="NCBI Taxonomy" id="1397"/>
    <lineage>
        <taxon>Bacteria</taxon>
        <taxon>Bacillati</taxon>
        <taxon>Bacillota</taxon>
        <taxon>Bacilli</taxon>
        <taxon>Bacillales</taxon>
        <taxon>Bacillaceae</taxon>
        <taxon>Niallia</taxon>
    </lineage>
</organism>
<dbReference type="InterPro" id="IPR013249">
    <property type="entry name" value="RNA_pol_sigma70_r4_t2"/>
</dbReference>
<keyword evidence="4" id="KW-0238">DNA-binding</keyword>
<evidence type="ECO:0000256" key="3">
    <source>
        <dbReference type="ARBA" id="ARBA00023082"/>
    </source>
</evidence>
<dbReference type="InterPro" id="IPR039425">
    <property type="entry name" value="RNA_pol_sigma-70-like"/>
</dbReference>
<evidence type="ECO:0000256" key="5">
    <source>
        <dbReference type="ARBA" id="ARBA00023163"/>
    </source>
</evidence>
<protein>
    <submittedName>
        <fullName evidence="8">RNA polymerase subunit sigma-24</fullName>
    </submittedName>
</protein>
<dbReference type="Pfam" id="PF08281">
    <property type="entry name" value="Sigma70_r4_2"/>
    <property type="match status" value="1"/>
</dbReference>
<evidence type="ECO:0000256" key="1">
    <source>
        <dbReference type="ARBA" id="ARBA00010641"/>
    </source>
</evidence>
<dbReference type="SUPFAM" id="SSF88946">
    <property type="entry name" value="Sigma2 domain of RNA polymerase sigma factors"/>
    <property type="match status" value="1"/>
</dbReference>
<dbReference type="InterPro" id="IPR036388">
    <property type="entry name" value="WH-like_DNA-bd_sf"/>
</dbReference>
<dbReference type="PANTHER" id="PTHR43133">
    <property type="entry name" value="RNA POLYMERASE ECF-TYPE SIGMA FACTO"/>
    <property type="match status" value="1"/>
</dbReference>
<dbReference type="Pfam" id="PF04542">
    <property type="entry name" value="Sigma70_r2"/>
    <property type="match status" value="1"/>
</dbReference>
<evidence type="ECO:0000313" key="8">
    <source>
        <dbReference type="EMBL" id="KLV26056.1"/>
    </source>
</evidence>
<evidence type="ECO:0000259" key="7">
    <source>
        <dbReference type="Pfam" id="PF08281"/>
    </source>
</evidence>
<dbReference type="GO" id="GO:0016987">
    <property type="term" value="F:sigma factor activity"/>
    <property type="evidence" value="ECO:0007669"/>
    <property type="project" value="UniProtKB-KW"/>
</dbReference>
<accession>A0A0J1IJD1</accession>